<dbReference type="EMBL" id="BAAALR010000122">
    <property type="protein sequence ID" value="GAA1728583.1"/>
    <property type="molecule type" value="Genomic_DNA"/>
</dbReference>
<proteinExistence type="predicted"/>
<name>A0ABN2JKR4_9ACTN</name>
<keyword evidence="2" id="KW-0732">Signal</keyword>
<feature type="compositionally biased region" description="Gly residues" evidence="1">
    <location>
        <begin position="176"/>
        <end position="185"/>
    </location>
</feature>
<feature type="region of interest" description="Disordered" evidence="1">
    <location>
        <begin position="307"/>
        <end position="328"/>
    </location>
</feature>
<evidence type="ECO:0000313" key="3">
    <source>
        <dbReference type="EMBL" id="GAA1728583.1"/>
    </source>
</evidence>
<evidence type="ECO:0000256" key="1">
    <source>
        <dbReference type="SAM" id="MobiDB-lite"/>
    </source>
</evidence>
<feature type="compositionally biased region" description="Basic residues" evidence="1">
    <location>
        <begin position="215"/>
        <end position="225"/>
    </location>
</feature>
<feature type="chain" id="PRO_5046453797" evidence="2">
    <location>
        <begin position="33"/>
        <end position="328"/>
    </location>
</feature>
<keyword evidence="4" id="KW-1185">Reference proteome</keyword>
<gene>
    <name evidence="3" type="ORF">GCM10009680_82170</name>
</gene>
<organism evidence="3 4">
    <name type="scientific">Streptomyces yatensis</name>
    <dbReference type="NCBI Taxonomy" id="155177"/>
    <lineage>
        <taxon>Bacteria</taxon>
        <taxon>Bacillati</taxon>
        <taxon>Actinomycetota</taxon>
        <taxon>Actinomycetes</taxon>
        <taxon>Kitasatosporales</taxon>
        <taxon>Streptomycetaceae</taxon>
        <taxon>Streptomyces</taxon>
        <taxon>Streptomyces violaceusniger group</taxon>
    </lineage>
</organism>
<protein>
    <submittedName>
        <fullName evidence="3">Uncharacterized protein</fullName>
    </submittedName>
</protein>
<evidence type="ECO:0000313" key="4">
    <source>
        <dbReference type="Proteomes" id="UP001499947"/>
    </source>
</evidence>
<feature type="region of interest" description="Disordered" evidence="1">
    <location>
        <begin position="161"/>
        <end position="244"/>
    </location>
</feature>
<dbReference type="Proteomes" id="UP001499947">
    <property type="component" value="Unassembled WGS sequence"/>
</dbReference>
<sequence>MTTKPWRPVTLTPAVLAPLTAALLTAGGTAHAETSVNKIAHALRSSLVYADRASGALSVGQARELANSIRDTGVPINVAVLPADPAYGGERIFDRLRAAVDRPGGYTVALGSSFGAASDAPALPGHVSQALAQQNLHRHHGELRAFLDGFVADVAARTGGGGDHGVEGDRGSSGLSVGGAGGVPGRPGRARRRRPVPDAARPQAPPGAGAGRPRAGTRRGRRGLLRHGPSIRDVEWAPEGGSRRTIPACAADATRIDDGREPDARTVSVGGDAVHYGDGYDDGGDFGGGFGDGGASEAASVTEVRRTLRGRTADDGETGVDRNLSFHT</sequence>
<feature type="signal peptide" evidence="2">
    <location>
        <begin position="1"/>
        <end position="32"/>
    </location>
</feature>
<reference evidence="3 4" key="1">
    <citation type="journal article" date="2019" name="Int. J. Syst. Evol. Microbiol.">
        <title>The Global Catalogue of Microorganisms (GCM) 10K type strain sequencing project: providing services to taxonomists for standard genome sequencing and annotation.</title>
        <authorList>
            <consortium name="The Broad Institute Genomics Platform"/>
            <consortium name="The Broad Institute Genome Sequencing Center for Infectious Disease"/>
            <person name="Wu L."/>
            <person name="Ma J."/>
        </authorList>
    </citation>
    <scope>NUCLEOTIDE SEQUENCE [LARGE SCALE GENOMIC DNA]</scope>
    <source>
        <strain evidence="3 4">JCM 13244</strain>
    </source>
</reference>
<accession>A0ABN2JKR4</accession>
<comment type="caution">
    <text evidence="3">The sequence shown here is derived from an EMBL/GenBank/DDBJ whole genome shotgun (WGS) entry which is preliminary data.</text>
</comment>
<evidence type="ECO:0000256" key="2">
    <source>
        <dbReference type="SAM" id="SignalP"/>
    </source>
</evidence>